<dbReference type="GO" id="GO:0051747">
    <property type="term" value="F:cytosine C-5 DNA demethylase activity"/>
    <property type="evidence" value="ECO:0007669"/>
    <property type="project" value="TreeGrafter"/>
</dbReference>
<sequence>PNLSLHYYEPLFPAATAKSLFTFLLEEFPWYRVTYEVRGMTVNTPRFTTVFGLDESHEFEGGEGRVLEVATGKPPTKPLRCTPRPLPGCLKELKNLMERETGERFNFCLLNYYKDGKDSISYHSDDEHFLGPLPSIASLSLGSARNFVMRLKGDHTIKFKANLKSGDMILMKNESQSKWEHSVPKRAGNVGPRMNLTFRQARVRYGSENYYRYNVHDGPYFRW</sequence>
<feature type="binding site" evidence="1">
    <location>
        <position position="123"/>
    </location>
    <ligand>
        <name>2-oxoglutarate</name>
        <dbReference type="ChEBI" id="CHEBI:16810"/>
    </ligand>
</feature>
<dbReference type="AlphaFoldDB" id="A0A1Y2F1I0"/>
<evidence type="ECO:0000259" key="2">
    <source>
        <dbReference type="PROSITE" id="PS51471"/>
    </source>
</evidence>
<dbReference type="GO" id="GO:0008198">
    <property type="term" value="F:ferrous iron binding"/>
    <property type="evidence" value="ECO:0007669"/>
    <property type="project" value="TreeGrafter"/>
</dbReference>
<dbReference type="OrthoDB" id="545910at2759"/>
<dbReference type="PROSITE" id="PS51471">
    <property type="entry name" value="FE2OG_OXY"/>
    <property type="match status" value="1"/>
</dbReference>
<dbReference type="PANTHER" id="PTHR31573">
    <property type="entry name" value="ALPHA-KETOGLUTARATE-DEPENDENT DIOXYGENASE ALKB HOMOLOG 2"/>
    <property type="match status" value="1"/>
</dbReference>
<evidence type="ECO:0000313" key="3">
    <source>
        <dbReference type="EMBL" id="ORY77693.1"/>
    </source>
</evidence>
<feature type="binding site" evidence="1">
    <location>
        <position position="181"/>
    </location>
    <ligand>
        <name>2-oxoglutarate</name>
        <dbReference type="ChEBI" id="CHEBI:16810"/>
    </ligand>
</feature>
<dbReference type="RefSeq" id="XP_040723078.1">
    <property type="nucleotide sequence ID" value="XM_040867241.1"/>
</dbReference>
<dbReference type="Gene3D" id="2.60.120.590">
    <property type="entry name" value="Alpha-ketoglutarate-dependent dioxygenase AlkB-like"/>
    <property type="match status" value="1"/>
</dbReference>
<evidence type="ECO:0000313" key="4">
    <source>
        <dbReference type="Proteomes" id="UP000193685"/>
    </source>
</evidence>
<dbReference type="GO" id="GO:0006307">
    <property type="term" value="P:DNA alkylation repair"/>
    <property type="evidence" value="ECO:0007669"/>
    <property type="project" value="TreeGrafter"/>
</dbReference>
<feature type="binding site" evidence="1">
    <location>
        <position position="111"/>
    </location>
    <ligand>
        <name>2-oxoglutarate</name>
        <dbReference type="ChEBI" id="CHEBI:16810"/>
    </ligand>
</feature>
<feature type="non-terminal residue" evidence="3">
    <location>
        <position position="1"/>
    </location>
</feature>
<dbReference type="Pfam" id="PF13532">
    <property type="entry name" value="2OG-FeII_Oxy_2"/>
    <property type="match status" value="1"/>
</dbReference>
<reference evidence="3 4" key="1">
    <citation type="submission" date="2016-07" db="EMBL/GenBank/DDBJ databases">
        <title>Pervasive Adenine N6-methylation of Active Genes in Fungi.</title>
        <authorList>
            <consortium name="DOE Joint Genome Institute"/>
            <person name="Mondo S.J."/>
            <person name="Dannebaum R.O."/>
            <person name="Kuo R.C."/>
            <person name="Labutti K."/>
            <person name="Haridas S."/>
            <person name="Kuo A."/>
            <person name="Salamov A."/>
            <person name="Ahrendt S.R."/>
            <person name="Lipzen A."/>
            <person name="Sullivan W."/>
            <person name="Andreopoulos W.B."/>
            <person name="Clum A."/>
            <person name="Lindquist E."/>
            <person name="Daum C."/>
            <person name="Ramamoorthy G.K."/>
            <person name="Gryganskyi A."/>
            <person name="Culley D."/>
            <person name="Magnuson J.K."/>
            <person name="James T.Y."/>
            <person name="O'Malley M.A."/>
            <person name="Stajich J.E."/>
            <person name="Spatafora J.W."/>
            <person name="Visel A."/>
            <person name="Grigoriev I.V."/>
        </authorList>
    </citation>
    <scope>NUCLEOTIDE SEQUENCE [LARGE SCALE GENOMIC DNA]</scope>
    <source>
        <strain evidence="3 4">12-1054</strain>
    </source>
</reference>
<dbReference type="InterPro" id="IPR032852">
    <property type="entry name" value="ALKBH2"/>
</dbReference>
<dbReference type="GO" id="GO:0035516">
    <property type="term" value="F:broad specificity oxidative DNA demethylase activity"/>
    <property type="evidence" value="ECO:0007669"/>
    <property type="project" value="TreeGrafter"/>
</dbReference>
<dbReference type="EMBL" id="MCFI01000019">
    <property type="protein sequence ID" value="ORY77693.1"/>
    <property type="molecule type" value="Genomic_DNA"/>
</dbReference>
<name>A0A1Y2F1I0_PROLT</name>
<gene>
    <name evidence="3" type="ORF">BCR37DRAFT_336799</name>
</gene>
<dbReference type="GeneID" id="63783840"/>
<dbReference type="STRING" id="56484.A0A1Y2F1I0"/>
<feature type="binding site" evidence="1">
    <location>
        <position position="193"/>
    </location>
    <ligand>
        <name>2-oxoglutarate</name>
        <dbReference type="ChEBI" id="CHEBI:16810"/>
    </ligand>
</feature>
<comment type="caution">
    <text evidence="3">The sequence shown here is derived from an EMBL/GenBank/DDBJ whole genome shotgun (WGS) entry which is preliminary data.</text>
</comment>
<feature type="binding site" evidence="1">
    <location>
        <position position="126"/>
    </location>
    <ligand>
        <name>substrate</name>
    </ligand>
</feature>
<keyword evidence="4" id="KW-1185">Reference proteome</keyword>
<feature type="binding site" evidence="1">
    <location>
        <position position="197"/>
    </location>
    <ligand>
        <name>2-oxoglutarate</name>
        <dbReference type="ChEBI" id="CHEBI:16810"/>
    </ligand>
</feature>
<accession>A0A1Y2F1I0</accession>
<dbReference type="InterPro" id="IPR027450">
    <property type="entry name" value="AlkB-like"/>
</dbReference>
<protein>
    <recommendedName>
        <fullName evidence="2">Fe2OG dioxygenase domain-containing protein</fullName>
    </recommendedName>
</protein>
<dbReference type="Proteomes" id="UP000193685">
    <property type="component" value="Unassembled WGS sequence"/>
</dbReference>
<dbReference type="SUPFAM" id="SSF51197">
    <property type="entry name" value="Clavaminate synthase-like"/>
    <property type="match status" value="1"/>
</dbReference>
<dbReference type="InterPro" id="IPR005123">
    <property type="entry name" value="Oxoglu/Fe-dep_dioxygenase_dom"/>
</dbReference>
<dbReference type="InterPro" id="IPR037151">
    <property type="entry name" value="AlkB-like_sf"/>
</dbReference>
<feature type="binding site" evidence="1">
    <location>
        <position position="199"/>
    </location>
    <ligand>
        <name>2-oxoglutarate</name>
        <dbReference type="ChEBI" id="CHEBI:16810"/>
    </ligand>
</feature>
<feature type="binding site" evidence="1">
    <location>
        <position position="113"/>
    </location>
    <ligand>
        <name>2-oxoglutarate</name>
        <dbReference type="ChEBI" id="CHEBI:16810"/>
    </ligand>
</feature>
<feature type="domain" description="Fe2OG dioxygenase" evidence="2">
    <location>
        <begin position="104"/>
        <end position="202"/>
    </location>
</feature>
<dbReference type="OMA" id="RPIPKCL"/>
<feature type="non-terminal residue" evidence="3">
    <location>
        <position position="223"/>
    </location>
</feature>
<dbReference type="PANTHER" id="PTHR31573:SF1">
    <property type="entry name" value="DNA OXIDATIVE DEMETHYLASE ALKBH2"/>
    <property type="match status" value="1"/>
</dbReference>
<organism evidence="3 4">
    <name type="scientific">Protomyces lactucae-debilis</name>
    <dbReference type="NCBI Taxonomy" id="2754530"/>
    <lineage>
        <taxon>Eukaryota</taxon>
        <taxon>Fungi</taxon>
        <taxon>Dikarya</taxon>
        <taxon>Ascomycota</taxon>
        <taxon>Taphrinomycotina</taxon>
        <taxon>Taphrinomycetes</taxon>
        <taxon>Taphrinales</taxon>
        <taxon>Protomycetaceae</taxon>
        <taxon>Protomyces</taxon>
    </lineage>
</organism>
<proteinExistence type="predicted"/>
<evidence type="ECO:0000256" key="1">
    <source>
        <dbReference type="PIRSR" id="PIRSR632852-1"/>
    </source>
</evidence>